<keyword evidence="4" id="KW-0720">Serine protease</keyword>
<dbReference type="SUPFAM" id="SSF52096">
    <property type="entry name" value="ClpP/crotonase"/>
    <property type="match status" value="1"/>
</dbReference>
<dbReference type="InterPro" id="IPR001907">
    <property type="entry name" value="ClpP"/>
</dbReference>
<dbReference type="AlphaFoldDB" id="A0AAV8HHR5"/>
<organism evidence="9 10">
    <name type="scientific">Rhynchospora pubera</name>
    <dbReference type="NCBI Taxonomy" id="906938"/>
    <lineage>
        <taxon>Eukaryota</taxon>
        <taxon>Viridiplantae</taxon>
        <taxon>Streptophyta</taxon>
        <taxon>Embryophyta</taxon>
        <taxon>Tracheophyta</taxon>
        <taxon>Spermatophyta</taxon>
        <taxon>Magnoliopsida</taxon>
        <taxon>Liliopsida</taxon>
        <taxon>Poales</taxon>
        <taxon>Cyperaceae</taxon>
        <taxon>Cyperoideae</taxon>
        <taxon>Rhynchosporeae</taxon>
        <taxon>Rhynchospora</taxon>
    </lineage>
</organism>
<evidence type="ECO:0000313" key="10">
    <source>
        <dbReference type="Proteomes" id="UP001140206"/>
    </source>
</evidence>
<comment type="caution">
    <text evidence="9">The sequence shown here is derived from an EMBL/GenBank/DDBJ whole genome shotgun (WGS) entry which is preliminary data.</text>
</comment>
<evidence type="ECO:0000256" key="7">
    <source>
        <dbReference type="RuleBase" id="RU003567"/>
    </source>
</evidence>
<dbReference type="GO" id="GO:0004176">
    <property type="term" value="F:ATP-dependent peptidase activity"/>
    <property type="evidence" value="ECO:0007669"/>
    <property type="project" value="InterPro"/>
</dbReference>
<sequence>MAPIATSASLHSIPASIRTRSVPHSSISFGCNSNLANSRLPAFGGLHVQNCNVSGSLKVEKSLQCHGSSMYQKGAGAGAGTVVAAKGDNPPIMPVVTTPDGQMDLSTVLFRNRTIYIGQFISPQVAQRVISQLLTLAAIDVHSDILLYLNCIGGSIYSTFAIYDCMKWIKPRVGTVGFGSVASQGAILLAGGEKGMRYAMPNTRVMIHQPQTGFVGDSEAVRHQMNAGLQNRHRIDMMYSAFTGQPLEKVQGYTERDRFLTAGEALDFGLVDALLDTVH</sequence>
<keyword evidence="10" id="KW-1185">Reference proteome</keyword>
<dbReference type="EMBL" id="JAMFTS010000005">
    <property type="protein sequence ID" value="KAJ4755377.1"/>
    <property type="molecule type" value="Genomic_DNA"/>
</dbReference>
<evidence type="ECO:0000313" key="8">
    <source>
        <dbReference type="EMBL" id="KAJ4755377.1"/>
    </source>
</evidence>
<feature type="active site" evidence="6">
    <location>
        <position position="208"/>
    </location>
</feature>
<dbReference type="GO" id="GO:0004252">
    <property type="term" value="F:serine-type endopeptidase activity"/>
    <property type="evidence" value="ECO:0007669"/>
    <property type="project" value="UniProtKB-EC"/>
</dbReference>
<evidence type="ECO:0000256" key="4">
    <source>
        <dbReference type="ARBA" id="ARBA00022825"/>
    </source>
</evidence>
<dbReference type="Proteomes" id="UP001140206">
    <property type="component" value="Chromosome 5"/>
</dbReference>
<accession>A0AAV8HHR5</accession>
<dbReference type="InterPro" id="IPR033135">
    <property type="entry name" value="ClpP_His_AS"/>
</dbReference>
<evidence type="ECO:0000256" key="1">
    <source>
        <dbReference type="ARBA" id="ARBA00007039"/>
    </source>
</evidence>
<dbReference type="EMBL" id="JAMFTS010000001">
    <property type="protein sequence ID" value="KAJ4815457.1"/>
    <property type="molecule type" value="Genomic_DNA"/>
</dbReference>
<protein>
    <recommendedName>
        <fullName evidence="7">ATP-dependent Clp protease proteolytic subunit</fullName>
    </recommendedName>
</protein>
<dbReference type="GO" id="GO:0009536">
    <property type="term" value="C:plastid"/>
    <property type="evidence" value="ECO:0007669"/>
    <property type="project" value="UniProtKB-ARBA"/>
</dbReference>
<dbReference type="CDD" id="cd07017">
    <property type="entry name" value="S14_ClpP_2"/>
    <property type="match status" value="1"/>
</dbReference>
<dbReference type="PANTHER" id="PTHR10381">
    <property type="entry name" value="ATP-DEPENDENT CLP PROTEASE PROTEOLYTIC SUBUNIT"/>
    <property type="match status" value="1"/>
</dbReference>
<dbReference type="PRINTS" id="PR00127">
    <property type="entry name" value="CLPPROTEASEP"/>
</dbReference>
<evidence type="ECO:0000256" key="3">
    <source>
        <dbReference type="ARBA" id="ARBA00022801"/>
    </source>
</evidence>
<comment type="catalytic activity">
    <reaction evidence="5 6">
        <text>Hydrolysis of proteins to small peptides in the presence of ATP and magnesium. alpha-casein is the usual test substrate. In the absence of ATP, only oligopeptides shorter than five residues are hydrolyzed (such as succinyl-Leu-Tyr-|-NHMec, and Leu-Tyr-Leu-|-Tyr-Trp, in which cleavage of the -Tyr-|-Leu- and -Tyr-|-Trp bonds also occurs).</text>
        <dbReference type="EC" id="3.4.21.92"/>
    </reaction>
</comment>
<dbReference type="Proteomes" id="UP001140206">
    <property type="component" value="Chromosome 1"/>
</dbReference>
<dbReference type="PANTHER" id="PTHR10381:SF8">
    <property type="entry name" value="ATP-DEPENDENT CLP PROTEASE PROTEOLYTIC SUBUNIT 6, CHLOROPLASTIC"/>
    <property type="match status" value="1"/>
</dbReference>
<proteinExistence type="inferred from homology"/>
<reference evidence="9" key="1">
    <citation type="submission" date="2022-08" db="EMBL/GenBank/DDBJ databases">
        <authorList>
            <person name="Marques A."/>
        </authorList>
    </citation>
    <scope>NUCLEOTIDE SEQUENCE</scope>
    <source>
        <strain evidence="9">RhyPub2mFocal</strain>
        <tissue evidence="9">Leaves</tissue>
    </source>
</reference>
<evidence type="ECO:0000313" key="9">
    <source>
        <dbReference type="EMBL" id="KAJ4815457.1"/>
    </source>
</evidence>
<name>A0AAV8HHR5_9POAL</name>
<dbReference type="Gene3D" id="3.90.226.10">
    <property type="entry name" value="2-enoyl-CoA Hydratase, Chain A, domain 1"/>
    <property type="match status" value="1"/>
</dbReference>
<evidence type="ECO:0000256" key="2">
    <source>
        <dbReference type="ARBA" id="ARBA00022670"/>
    </source>
</evidence>
<keyword evidence="3" id="KW-0378">Hydrolase</keyword>
<dbReference type="FunFam" id="3.90.226.10:FF:000035">
    <property type="entry name" value="ATP-dependent Clp protease proteolytic subunit"/>
    <property type="match status" value="1"/>
</dbReference>
<evidence type="ECO:0000256" key="5">
    <source>
        <dbReference type="ARBA" id="ARBA00034021"/>
    </source>
</evidence>
<evidence type="ECO:0000256" key="6">
    <source>
        <dbReference type="PROSITE-ProRule" id="PRU10086"/>
    </source>
</evidence>
<dbReference type="PROSITE" id="PS00382">
    <property type="entry name" value="CLP_PROTEASE_HIS"/>
    <property type="match status" value="1"/>
</dbReference>
<dbReference type="GO" id="GO:0009368">
    <property type="term" value="C:endopeptidase Clp complex"/>
    <property type="evidence" value="ECO:0007669"/>
    <property type="project" value="TreeGrafter"/>
</dbReference>
<dbReference type="GO" id="GO:0006515">
    <property type="term" value="P:protein quality control for misfolded or incompletely synthesized proteins"/>
    <property type="evidence" value="ECO:0007669"/>
    <property type="project" value="TreeGrafter"/>
</dbReference>
<dbReference type="GO" id="GO:0051117">
    <property type="term" value="F:ATPase binding"/>
    <property type="evidence" value="ECO:0007669"/>
    <property type="project" value="TreeGrafter"/>
</dbReference>
<gene>
    <name evidence="9" type="ORF">LUZ62_028023</name>
    <name evidence="8" type="ORF">LUZ62_089782</name>
</gene>
<dbReference type="Pfam" id="PF00574">
    <property type="entry name" value="CLP_protease"/>
    <property type="match status" value="1"/>
</dbReference>
<keyword evidence="2 9" id="KW-0645">Protease</keyword>
<dbReference type="InterPro" id="IPR029045">
    <property type="entry name" value="ClpP/crotonase-like_dom_sf"/>
</dbReference>
<comment type="similarity">
    <text evidence="1 7">Belongs to the peptidase S14 family.</text>
</comment>
<dbReference type="InterPro" id="IPR023562">
    <property type="entry name" value="ClpP/TepA"/>
</dbReference>